<feature type="chain" id="PRO_5014184843" description="Solute-binding protein family 3/N-terminal domain-containing protein" evidence="1">
    <location>
        <begin position="21"/>
        <end position="259"/>
    </location>
</feature>
<evidence type="ECO:0000313" key="3">
    <source>
        <dbReference type="EMBL" id="PKF71545.1"/>
    </source>
</evidence>
<dbReference type="AlphaFoldDB" id="A0A2I0CQV2"/>
<accession>A0A2I0CQV2</accession>
<dbReference type="Gene3D" id="3.40.190.10">
    <property type="entry name" value="Periplasmic binding protein-like II"/>
    <property type="match status" value="2"/>
</dbReference>
<dbReference type="Proteomes" id="UP000242861">
    <property type="component" value="Unassembled WGS sequence"/>
</dbReference>
<name>A0A2I0CQV2_9PSED</name>
<feature type="domain" description="Solute-binding protein family 3/N-terminal" evidence="2">
    <location>
        <begin position="25"/>
        <end position="242"/>
    </location>
</feature>
<dbReference type="PANTHER" id="PTHR38834:SF3">
    <property type="entry name" value="SOLUTE-BINDING PROTEIN FAMILY 3_N-TERMINAL DOMAIN-CONTAINING PROTEIN"/>
    <property type="match status" value="1"/>
</dbReference>
<feature type="signal peptide" evidence="1">
    <location>
        <begin position="1"/>
        <end position="20"/>
    </location>
</feature>
<dbReference type="SUPFAM" id="SSF53850">
    <property type="entry name" value="Periplasmic binding protein-like II"/>
    <property type="match status" value="1"/>
</dbReference>
<gene>
    <name evidence="3" type="ORF">CW360_07415</name>
</gene>
<organism evidence="3 4">
    <name type="scientific">Pseudomonas fluvialis</name>
    <dbReference type="NCBI Taxonomy" id="1793966"/>
    <lineage>
        <taxon>Bacteria</taxon>
        <taxon>Pseudomonadati</taxon>
        <taxon>Pseudomonadota</taxon>
        <taxon>Gammaproteobacteria</taxon>
        <taxon>Pseudomonadales</taxon>
        <taxon>Pseudomonadaceae</taxon>
        <taxon>Pseudomonas</taxon>
    </lineage>
</organism>
<reference evidence="4" key="1">
    <citation type="submission" date="2017-12" db="EMBL/GenBank/DDBJ databases">
        <authorList>
            <person name="Yu X.-Y."/>
        </authorList>
    </citation>
    <scope>NUCLEOTIDE SEQUENCE [LARGE SCALE GENOMIC DNA]</scope>
    <source>
        <strain evidence="4">ZYSR67-Z</strain>
    </source>
</reference>
<dbReference type="RefSeq" id="WP_101193266.1">
    <property type="nucleotide sequence ID" value="NZ_PIYS01000012.1"/>
</dbReference>
<dbReference type="EMBL" id="PIYS01000012">
    <property type="protein sequence ID" value="PKF71545.1"/>
    <property type="molecule type" value="Genomic_DNA"/>
</dbReference>
<sequence length="259" mass="29540">MKTAPLLLLLAWLFSPASQALQLYTEEYPPISFSQQGQAEGLAVDLVRELLKRLDQQASLQVVPWARAYRIAQTTANTAIFPTMRNSEREPQFKWVGPILLANDNFYALKGSGIKVGQREELARFKDIAVPRDWFTYQELTAAGMHNLLGVTEPAQMFRLLRMGRVPLIVADNLSFYARDEAAVQVDYLGPDDVEVVYPYRSSYGYITFWSGTEDWVVRRWQTALDQMKVDGSFSRIYQRWLPGAEEPGLREPGWNGIP</sequence>
<evidence type="ECO:0000259" key="2">
    <source>
        <dbReference type="Pfam" id="PF00497"/>
    </source>
</evidence>
<dbReference type="Pfam" id="PF00497">
    <property type="entry name" value="SBP_bac_3"/>
    <property type="match status" value="1"/>
</dbReference>
<protein>
    <recommendedName>
        <fullName evidence="2">Solute-binding protein family 3/N-terminal domain-containing protein</fullName>
    </recommendedName>
</protein>
<proteinExistence type="predicted"/>
<comment type="caution">
    <text evidence="3">The sequence shown here is derived from an EMBL/GenBank/DDBJ whole genome shotgun (WGS) entry which is preliminary data.</text>
</comment>
<dbReference type="InterPro" id="IPR001638">
    <property type="entry name" value="Solute-binding_3/MltF_N"/>
</dbReference>
<evidence type="ECO:0000256" key="1">
    <source>
        <dbReference type="SAM" id="SignalP"/>
    </source>
</evidence>
<dbReference type="PANTHER" id="PTHR38834">
    <property type="entry name" value="PERIPLASMIC SUBSTRATE BINDING PROTEIN FAMILY 3"/>
    <property type="match status" value="1"/>
</dbReference>
<keyword evidence="1" id="KW-0732">Signal</keyword>
<evidence type="ECO:0000313" key="4">
    <source>
        <dbReference type="Proteomes" id="UP000242861"/>
    </source>
</evidence>